<evidence type="ECO:0000256" key="11">
    <source>
        <dbReference type="ARBA" id="ARBA00022989"/>
    </source>
</evidence>
<keyword evidence="5" id="KW-0808">Transferase</keyword>
<dbReference type="InterPro" id="IPR001841">
    <property type="entry name" value="Znf_RING"/>
</dbReference>
<evidence type="ECO:0000256" key="16">
    <source>
        <dbReference type="SAM" id="Phobius"/>
    </source>
</evidence>
<feature type="compositionally biased region" description="Basic and acidic residues" evidence="15">
    <location>
        <begin position="353"/>
        <end position="374"/>
    </location>
</feature>
<keyword evidence="12 16" id="KW-0472">Membrane</keyword>
<protein>
    <recommendedName>
        <fullName evidence="4">RING-type E3 ubiquitin transferase</fullName>
        <ecNumber evidence="4">2.3.2.27</ecNumber>
    </recommendedName>
</protein>
<evidence type="ECO:0000256" key="9">
    <source>
        <dbReference type="ARBA" id="ARBA00022786"/>
    </source>
</evidence>
<evidence type="ECO:0000256" key="13">
    <source>
        <dbReference type="ARBA" id="ARBA00024209"/>
    </source>
</evidence>
<keyword evidence="9" id="KW-0833">Ubl conjugation pathway</keyword>
<evidence type="ECO:0000259" key="17">
    <source>
        <dbReference type="PROSITE" id="PS50089"/>
    </source>
</evidence>
<keyword evidence="10" id="KW-0862">Zinc</keyword>
<comment type="caution">
    <text evidence="18">The sequence shown here is derived from an EMBL/GenBank/DDBJ whole genome shotgun (WGS) entry which is preliminary data.</text>
</comment>
<dbReference type="PROSITE" id="PS50089">
    <property type="entry name" value="ZF_RING_2"/>
    <property type="match status" value="1"/>
</dbReference>
<evidence type="ECO:0000256" key="4">
    <source>
        <dbReference type="ARBA" id="ARBA00012483"/>
    </source>
</evidence>
<evidence type="ECO:0000256" key="1">
    <source>
        <dbReference type="ARBA" id="ARBA00000900"/>
    </source>
</evidence>
<dbReference type="InterPro" id="IPR053238">
    <property type="entry name" value="RING-H2_zinc_finger"/>
</dbReference>
<comment type="catalytic activity">
    <reaction evidence="1">
        <text>S-ubiquitinyl-[E2 ubiquitin-conjugating enzyme]-L-cysteine + [acceptor protein]-L-lysine = [E2 ubiquitin-conjugating enzyme]-L-cysteine + N(6)-ubiquitinyl-[acceptor protein]-L-lysine.</text>
        <dbReference type="EC" id="2.3.2.27"/>
    </reaction>
</comment>
<dbReference type="SUPFAM" id="SSF57850">
    <property type="entry name" value="RING/U-box"/>
    <property type="match status" value="1"/>
</dbReference>
<keyword evidence="7" id="KW-0479">Metal-binding</keyword>
<dbReference type="InterPro" id="IPR013083">
    <property type="entry name" value="Znf_RING/FYVE/PHD"/>
</dbReference>
<evidence type="ECO:0000256" key="14">
    <source>
        <dbReference type="PROSITE-ProRule" id="PRU00175"/>
    </source>
</evidence>
<dbReference type="Pfam" id="PF13639">
    <property type="entry name" value="zf-RING_2"/>
    <property type="match status" value="1"/>
</dbReference>
<dbReference type="Gene3D" id="3.30.40.10">
    <property type="entry name" value="Zinc/RING finger domain, C3HC4 (zinc finger)"/>
    <property type="match status" value="1"/>
</dbReference>
<evidence type="ECO:0000256" key="3">
    <source>
        <dbReference type="ARBA" id="ARBA00004906"/>
    </source>
</evidence>
<dbReference type="PANTHER" id="PTHR14155:SF583">
    <property type="entry name" value="RING-TYPE DOMAIN-CONTAINING PROTEIN"/>
    <property type="match status" value="1"/>
</dbReference>
<comment type="similarity">
    <text evidence="13">Belongs to the RING-type zinc finger family. ATL subfamily.</text>
</comment>
<dbReference type="CDD" id="cd16461">
    <property type="entry name" value="RING-H2_EL5-like"/>
    <property type="match status" value="1"/>
</dbReference>
<feature type="transmembrane region" description="Helical" evidence="16">
    <location>
        <begin position="21"/>
        <end position="43"/>
    </location>
</feature>
<comment type="pathway">
    <text evidence="3">Protein modification; protein ubiquitination.</text>
</comment>
<keyword evidence="11 16" id="KW-1133">Transmembrane helix</keyword>
<comment type="subcellular location">
    <subcellularLocation>
        <location evidence="2">Membrane</location>
        <topology evidence="2">Single-pass membrane protein</topology>
    </subcellularLocation>
</comment>
<evidence type="ECO:0000313" key="19">
    <source>
        <dbReference type="Proteomes" id="UP000737018"/>
    </source>
</evidence>
<evidence type="ECO:0000256" key="5">
    <source>
        <dbReference type="ARBA" id="ARBA00022679"/>
    </source>
</evidence>
<organism evidence="18 19">
    <name type="scientific">Castanea mollissima</name>
    <name type="common">Chinese chestnut</name>
    <dbReference type="NCBI Taxonomy" id="60419"/>
    <lineage>
        <taxon>Eukaryota</taxon>
        <taxon>Viridiplantae</taxon>
        <taxon>Streptophyta</taxon>
        <taxon>Embryophyta</taxon>
        <taxon>Tracheophyta</taxon>
        <taxon>Spermatophyta</taxon>
        <taxon>Magnoliopsida</taxon>
        <taxon>eudicotyledons</taxon>
        <taxon>Gunneridae</taxon>
        <taxon>Pentapetalae</taxon>
        <taxon>rosids</taxon>
        <taxon>fabids</taxon>
        <taxon>Fagales</taxon>
        <taxon>Fagaceae</taxon>
        <taxon>Castanea</taxon>
    </lineage>
</organism>
<dbReference type="EC" id="2.3.2.27" evidence="4"/>
<dbReference type="FunFam" id="3.30.40.10:FF:000187">
    <property type="entry name" value="E3 ubiquitin-protein ligase ATL6"/>
    <property type="match status" value="1"/>
</dbReference>
<evidence type="ECO:0000256" key="10">
    <source>
        <dbReference type="ARBA" id="ARBA00022833"/>
    </source>
</evidence>
<feature type="region of interest" description="Disordered" evidence="15">
    <location>
        <begin position="348"/>
        <end position="374"/>
    </location>
</feature>
<sequence>MTVQNRTHHSRSFLRHLQVNHVMAVASLVKIVVLFHMLLQVTAQNDTNGTMPPDPLSALKFDKRMALIMIILVSIFFFLGFLSVYTRQCADRRIRGRLDLAIATGGSGRRSRRARGLDAEVIQSFPTFVYSSVKGLKIGQGALECAVCLNEFEDDETLRLLPKCSHVFHTDCIDAWLASHSTCPVCRANLVPKPGEIPRTIVLQMPEPDTNSSQPEIEEPLYCSQHPQDVLEASNVTTNQNQPHRSMSTGFKLFPRSYSMGHSLVQPRENQERFTLRLPEEVRSQLVSSTSTTLLNRTKSCAVAFPTVRSSRRGFRSASGGIGRTYDRFARSDHWRFSFTPNFISRTGSARSPKVEVDYVGEKSSDPLRPDGNV</sequence>
<dbReference type="GO" id="GO:0061630">
    <property type="term" value="F:ubiquitin protein ligase activity"/>
    <property type="evidence" value="ECO:0007669"/>
    <property type="project" value="UniProtKB-EC"/>
</dbReference>
<evidence type="ECO:0000256" key="7">
    <source>
        <dbReference type="ARBA" id="ARBA00022723"/>
    </source>
</evidence>
<evidence type="ECO:0000256" key="6">
    <source>
        <dbReference type="ARBA" id="ARBA00022692"/>
    </source>
</evidence>
<accession>A0A8J4RDT1</accession>
<dbReference type="PANTHER" id="PTHR14155">
    <property type="entry name" value="RING FINGER DOMAIN-CONTAINING"/>
    <property type="match status" value="1"/>
</dbReference>
<dbReference type="SMART" id="SM00184">
    <property type="entry name" value="RING"/>
    <property type="match status" value="1"/>
</dbReference>
<feature type="domain" description="RING-type" evidence="17">
    <location>
        <begin position="145"/>
        <end position="187"/>
    </location>
</feature>
<dbReference type="EMBL" id="JRKL02001095">
    <property type="protein sequence ID" value="KAF3966084.1"/>
    <property type="molecule type" value="Genomic_DNA"/>
</dbReference>
<evidence type="ECO:0000256" key="12">
    <source>
        <dbReference type="ARBA" id="ARBA00023136"/>
    </source>
</evidence>
<feature type="transmembrane region" description="Helical" evidence="16">
    <location>
        <begin position="65"/>
        <end position="85"/>
    </location>
</feature>
<evidence type="ECO:0000256" key="2">
    <source>
        <dbReference type="ARBA" id="ARBA00004167"/>
    </source>
</evidence>
<dbReference type="OrthoDB" id="8062037at2759"/>
<keyword evidence="19" id="KW-1185">Reference proteome</keyword>
<evidence type="ECO:0000256" key="8">
    <source>
        <dbReference type="ARBA" id="ARBA00022771"/>
    </source>
</evidence>
<proteinExistence type="inferred from homology"/>
<keyword evidence="8 14" id="KW-0863">Zinc-finger</keyword>
<dbReference type="Proteomes" id="UP000737018">
    <property type="component" value="Unassembled WGS sequence"/>
</dbReference>
<dbReference type="GO" id="GO:0016020">
    <property type="term" value="C:membrane"/>
    <property type="evidence" value="ECO:0007669"/>
    <property type="project" value="UniProtKB-SubCell"/>
</dbReference>
<keyword evidence="6 16" id="KW-0812">Transmembrane</keyword>
<dbReference type="AlphaFoldDB" id="A0A8J4RDT1"/>
<dbReference type="GO" id="GO:0008270">
    <property type="term" value="F:zinc ion binding"/>
    <property type="evidence" value="ECO:0007669"/>
    <property type="project" value="UniProtKB-KW"/>
</dbReference>
<reference evidence="18" key="1">
    <citation type="submission" date="2020-03" db="EMBL/GenBank/DDBJ databases">
        <title>Castanea mollissima Vanexum genome sequencing.</title>
        <authorList>
            <person name="Staton M."/>
        </authorList>
    </citation>
    <scope>NUCLEOTIDE SEQUENCE</scope>
    <source>
        <tissue evidence="18">Leaf</tissue>
    </source>
</reference>
<gene>
    <name evidence="18" type="ORF">CMV_009779</name>
</gene>
<name>A0A8J4RDT1_9ROSI</name>
<evidence type="ECO:0000313" key="18">
    <source>
        <dbReference type="EMBL" id="KAF3966084.1"/>
    </source>
</evidence>
<evidence type="ECO:0000256" key="15">
    <source>
        <dbReference type="SAM" id="MobiDB-lite"/>
    </source>
</evidence>